<organism evidence="2 3">
    <name type="scientific">bacterium (Candidatus Blackallbacteria) CG17_big_fil_post_rev_8_21_14_2_50_48_46</name>
    <dbReference type="NCBI Taxonomy" id="2014261"/>
    <lineage>
        <taxon>Bacteria</taxon>
        <taxon>Candidatus Blackallbacteria</taxon>
    </lineage>
</organism>
<comment type="caution">
    <text evidence="2">The sequence shown here is derived from an EMBL/GenBank/DDBJ whole genome shotgun (WGS) entry which is preliminary data.</text>
</comment>
<sequence>MSRKKILGINGSASINSTNRNILKNIYKYLSIECDYQIIDNLNTYPHFQTELTDSNVPEDIVNLRNEILNSDGIIISSPEYIFSIPSRLKNIIEWCVSTTVFSDKPICIITASASGEKGHEELKLIMKTVQAKISEELCLLISGSKGKFNQNGDIIDESLEEKLKKLMIQFEQSI</sequence>
<dbReference type="SUPFAM" id="SSF52218">
    <property type="entry name" value="Flavoproteins"/>
    <property type="match status" value="1"/>
</dbReference>
<dbReference type="GO" id="GO:0005829">
    <property type="term" value="C:cytosol"/>
    <property type="evidence" value="ECO:0007669"/>
    <property type="project" value="TreeGrafter"/>
</dbReference>
<proteinExistence type="predicted"/>
<accession>A0A2M7G1G0</accession>
<gene>
    <name evidence="2" type="ORF">COW36_17105</name>
</gene>
<feature type="domain" description="NADPH-dependent FMN reductase-like" evidence="1">
    <location>
        <begin position="5"/>
        <end position="133"/>
    </location>
</feature>
<protein>
    <submittedName>
        <fullName evidence="2">FMN reductase</fullName>
    </submittedName>
</protein>
<name>A0A2M7G1G0_9BACT</name>
<dbReference type="EMBL" id="PFFQ01000052">
    <property type="protein sequence ID" value="PIW15520.1"/>
    <property type="molecule type" value="Genomic_DNA"/>
</dbReference>
<reference evidence="2 3" key="1">
    <citation type="submission" date="2017-09" db="EMBL/GenBank/DDBJ databases">
        <title>Depth-based differentiation of microbial function through sediment-hosted aquifers and enrichment of novel symbionts in the deep terrestrial subsurface.</title>
        <authorList>
            <person name="Probst A.J."/>
            <person name="Ladd B."/>
            <person name="Jarett J.K."/>
            <person name="Geller-Mcgrath D.E."/>
            <person name="Sieber C.M."/>
            <person name="Emerson J.B."/>
            <person name="Anantharaman K."/>
            <person name="Thomas B.C."/>
            <person name="Malmstrom R."/>
            <person name="Stieglmeier M."/>
            <person name="Klingl A."/>
            <person name="Woyke T."/>
            <person name="Ryan C.M."/>
            <person name="Banfield J.F."/>
        </authorList>
    </citation>
    <scope>NUCLEOTIDE SEQUENCE [LARGE SCALE GENOMIC DNA]</scope>
    <source>
        <strain evidence="2">CG17_big_fil_post_rev_8_21_14_2_50_48_46</strain>
    </source>
</reference>
<dbReference type="InterPro" id="IPR050712">
    <property type="entry name" value="NAD(P)H-dep_reductase"/>
</dbReference>
<evidence type="ECO:0000259" key="1">
    <source>
        <dbReference type="Pfam" id="PF03358"/>
    </source>
</evidence>
<dbReference type="PANTHER" id="PTHR30543:SF21">
    <property type="entry name" value="NAD(P)H-DEPENDENT FMN REDUCTASE LOT6"/>
    <property type="match status" value="1"/>
</dbReference>
<evidence type="ECO:0000313" key="2">
    <source>
        <dbReference type="EMBL" id="PIW15520.1"/>
    </source>
</evidence>
<dbReference type="InterPro" id="IPR005025">
    <property type="entry name" value="FMN_Rdtase-like_dom"/>
</dbReference>
<dbReference type="GO" id="GO:0016491">
    <property type="term" value="F:oxidoreductase activity"/>
    <property type="evidence" value="ECO:0007669"/>
    <property type="project" value="InterPro"/>
</dbReference>
<dbReference type="Proteomes" id="UP000231019">
    <property type="component" value="Unassembled WGS sequence"/>
</dbReference>
<dbReference type="Pfam" id="PF03358">
    <property type="entry name" value="FMN_red"/>
    <property type="match status" value="1"/>
</dbReference>
<dbReference type="AlphaFoldDB" id="A0A2M7G1G0"/>
<evidence type="ECO:0000313" key="3">
    <source>
        <dbReference type="Proteomes" id="UP000231019"/>
    </source>
</evidence>
<dbReference type="GO" id="GO:0010181">
    <property type="term" value="F:FMN binding"/>
    <property type="evidence" value="ECO:0007669"/>
    <property type="project" value="TreeGrafter"/>
</dbReference>
<dbReference type="Gene3D" id="3.40.50.360">
    <property type="match status" value="1"/>
</dbReference>
<dbReference type="PANTHER" id="PTHR30543">
    <property type="entry name" value="CHROMATE REDUCTASE"/>
    <property type="match status" value="1"/>
</dbReference>
<dbReference type="InterPro" id="IPR029039">
    <property type="entry name" value="Flavoprotein-like_sf"/>
</dbReference>